<dbReference type="Proteomes" id="UP000680020">
    <property type="component" value="Unassembled WGS sequence"/>
</dbReference>
<protein>
    <submittedName>
        <fullName evidence="2">AAA family ATPase</fullName>
    </submittedName>
</protein>
<dbReference type="InterPro" id="IPR021542">
    <property type="entry name" value="Tn7_TnsC"/>
</dbReference>
<dbReference type="Gene3D" id="6.10.20.30">
    <property type="match status" value="1"/>
</dbReference>
<dbReference type="Pfam" id="PF11426">
    <property type="entry name" value="Tn7_TnsC_Int"/>
    <property type="match status" value="1"/>
</dbReference>
<dbReference type="SMART" id="SM00382">
    <property type="entry name" value="AAA"/>
    <property type="match status" value="1"/>
</dbReference>
<dbReference type="SUPFAM" id="SSF52540">
    <property type="entry name" value="P-loop containing nucleoside triphosphate hydrolases"/>
    <property type="match status" value="1"/>
</dbReference>
<dbReference type="Gene3D" id="3.40.50.300">
    <property type="entry name" value="P-loop containing nucleotide triphosphate hydrolases"/>
    <property type="match status" value="1"/>
</dbReference>
<gene>
    <name evidence="2" type="ORF">J7561_09835</name>
</gene>
<reference evidence="2" key="1">
    <citation type="submission" date="2021-03" db="EMBL/GenBank/DDBJ databases">
        <title>Identification and antibiotic profiling of Wohlfahrtiimonas chitiniclastica, an underestimated human pathogen.</title>
        <authorList>
            <person name="Kopf A."/>
            <person name="Bunk B."/>
            <person name="Coldewey S."/>
            <person name="Gunzer F."/>
            <person name="Riedel T."/>
            <person name="Schroettner P."/>
        </authorList>
    </citation>
    <scope>NUCLEOTIDE SEQUENCE</scope>
    <source>
        <strain evidence="2">DSM 100917</strain>
    </source>
</reference>
<dbReference type="CDD" id="cd00009">
    <property type="entry name" value="AAA"/>
    <property type="match status" value="1"/>
</dbReference>
<evidence type="ECO:0000313" key="3">
    <source>
        <dbReference type="Proteomes" id="UP000680020"/>
    </source>
</evidence>
<evidence type="ECO:0000259" key="1">
    <source>
        <dbReference type="SMART" id="SM00382"/>
    </source>
</evidence>
<name>A0AB35C2N1_9GAMM</name>
<comment type="caution">
    <text evidence="2">The sequence shown here is derived from an EMBL/GenBank/DDBJ whole genome shotgun (WGS) entry which is preliminary data.</text>
</comment>
<dbReference type="InterPro" id="IPR049945">
    <property type="entry name" value="AAA_22"/>
</dbReference>
<dbReference type="RefSeq" id="WP_008315653.1">
    <property type="nucleotide sequence ID" value="NZ_JAGIBR010000003.1"/>
</dbReference>
<accession>A0AB35C2N1</accession>
<sequence>MMINAVYKESFGDYKGNPFIEALPHILEPVQVAKILKGHIDFNQSDCQASSSARAHLISQMMGKFFQPIDRHIDLEKKLSIMIRQGYVGRNLKDGSLNTRLQNGYERLMSGKDDVVCFPQVNSTALSLAFIGCSGSGKTTTLNKILSTYPQVIYHPEFNFTQIVYLRIDCPHDGSLKSLCLHFFRAIDQALDSNYEQKYALKRHSVETLLNLMRQISNHHAIGLLVIDEIQHLSVNKSGGAEKMLNFFVTLVNTVGLPVIMVGTPKARFIFEGDLRSARRGVGFGSIFWEQMAQEPNMTLPDGRLYKSEWNSFTDNLWKYQWLKKVDITLSDEIRERWYELSQGILDVVVKLFVLAQLRAIDSGIERITVKLLQTTYDEDLKPIHSMIEALKSGRADRIAQFSDLVVPDIDKKLLQLQSKLGQESAEFDEISEYQGHELSIRLHRMLVEMGLDSRLLIPTVNRAVFELPEAGIADLIPIILDWLKEDKIEITSLKSNVKAKGGTKISKPIKQKEWHTLDSDDLRFQFTQREEGEPFYEYLRDNTSLIFEIDDWLPKVG</sequence>
<dbReference type="InterPro" id="IPR027417">
    <property type="entry name" value="P-loop_NTPase"/>
</dbReference>
<proteinExistence type="predicted"/>
<dbReference type="Pfam" id="PF13401">
    <property type="entry name" value="AAA_22"/>
    <property type="match status" value="1"/>
</dbReference>
<dbReference type="GeneID" id="58264119"/>
<feature type="domain" description="AAA+ ATPase" evidence="1">
    <location>
        <begin position="124"/>
        <end position="288"/>
    </location>
</feature>
<dbReference type="InterPro" id="IPR003593">
    <property type="entry name" value="AAA+_ATPase"/>
</dbReference>
<dbReference type="AlphaFoldDB" id="A0AB35C2N1"/>
<organism evidence="2 3">
    <name type="scientific">Wohlfahrtiimonas chitiniclastica</name>
    <dbReference type="NCBI Taxonomy" id="400946"/>
    <lineage>
        <taxon>Bacteria</taxon>
        <taxon>Pseudomonadati</taxon>
        <taxon>Pseudomonadota</taxon>
        <taxon>Gammaproteobacteria</taxon>
        <taxon>Cardiobacteriales</taxon>
        <taxon>Ignatzschineriaceae</taxon>
        <taxon>Wohlfahrtiimonas</taxon>
    </lineage>
</organism>
<dbReference type="EMBL" id="JAGIBU010000016">
    <property type="protein sequence ID" value="MBS7825492.1"/>
    <property type="molecule type" value="Genomic_DNA"/>
</dbReference>
<dbReference type="GO" id="GO:0016887">
    <property type="term" value="F:ATP hydrolysis activity"/>
    <property type="evidence" value="ECO:0007669"/>
    <property type="project" value="InterPro"/>
</dbReference>
<evidence type="ECO:0000313" key="2">
    <source>
        <dbReference type="EMBL" id="MBS7825492.1"/>
    </source>
</evidence>